<dbReference type="Gene3D" id="3.90.226.10">
    <property type="entry name" value="2-enoyl-CoA Hydratase, Chain A, domain 1"/>
    <property type="match status" value="1"/>
</dbReference>
<dbReference type="SUPFAM" id="SSF52096">
    <property type="entry name" value="ClpP/crotonase"/>
    <property type="match status" value="1"/>
</dbReference>
<gene>
    <name evidence="4" type="ORF">CYD53_1366</name>
</gene>
<protein>
    <submittedName>
        <fullName evidence="4">Short chain enoyl-CoA hydratase</fullName>
    </submittedName>
</protein>
<dbReference type="PANTHER" id="PTHR11941">
    <property type="entry name" value="ENOYL-COA HYDRATASE-RELATED"/>
    <property type="match status" value="1"/>
</dbReference>
<sequence>MHAEAASDTESQMTNALECLTVDVSDFVATVTIDRPPVNAQNRRLREEIVAVFDSLSDRADVRAIVLTGAGKTFSAGADLKERPGLAQEAGAYPRHNRLVRASFDTVMECAKPVIAAVNGAAIGAGCVLALCCDIILVAEDAFFAMTEVDVGLAGGVSHVRRFFRESDARMLIYTARRVRGAELYRMGVASDCVPGERLLGLAQEIAREIASKSPSAVQAAKRSFNVTEGLELRDGYRFEQSQTVALASSEDTKEAQLAFAEKRRPVFGGG</sequence>
<evidence type="ECO:0000256" key="2">
    <source>
        <dbReference type="ARBA" id="ARBA00023239"/>
    </source>
</evidence>
<evidence type="ECO:0000313" key="4">
    <source>
        <dbReference type="EMBL" id="POR45304.1"/>
    </source>
</evidence>
<accession>A0A2S4LSA4</accession>
<evidence type="ECO:0000256" key="3">
    <source>
        <dbReference type="RuleBase" id="RU003707"/>
    </source>
</evidence>
<dbReference type="EMBL" id="PQFZ01000036">
    <property type="protein sequence ID" value="POR45304.1"/>
    <property type="molecule type" value="Genomic_DNA"/>
</dbReference>
<dbReference type="InterPro" id="IPR029045">
    <property type="entry name" value="ClpP/crotonase-like_dom_sf"/>
</dbReference>
<dbReference type="InterPro" id="IPR018376">
    <property type="entry name" value="Enoyl-CoA_hyd/isom_CS"/>
</dbReference>
<dbReference type="Proteomes" id="UP000236919">
    <property type="component" value="Unassembled WGS sequence"/>
</dbReference>
<name>A0A2S4LSA4_9HYPH</name>
<dbReference type="InterPro" id="IPR001753">
    <property type="entry name" value="Enoyl-CoA_hydra/iso"/>
</dbReference>
<evidence type="ECO:0000256" key="1">
    <source>
        <dbReference type="ARBA" id="ARBA00005254"/>
    </source>
</evidence>
<keyword evidence="5" id="KW-1185">Reference proteome</keyword>
<dbReference type="GO" id="GO:0006635">
    <property type="term" value="P:fatty acid beta-oxidation"/>
    <property type="evidence" value="ECO:0007669"/>
    <property type="project" value="TreeGrafter"/>
</dbReference>
<keyword evidence="2" id="KW-0456">Lyase</keyword>
<comment type="similarity">
    <text evidence="1 3">Belongs to the enoyl-CoA hydratase/isomerase family.</text>
</comment>
<dbReference type="NCBIfam" id="NF005073">
    <property type="entry name" value="PRK06495.1"/>
    <property type="match status" value="1"/>
</dbReference>
<dbReference type="PANTHER" id="PTHR11941:SF54">
    <property type="entry name" value="ENOYL-COA HYDRATASE, MITOCHONDRIAL"/>
    <property type="match status" value="1"/>
</dbReference>
<reference evidence="4 5" key="1">
    <citation type="submission" date="2018-01" db="EMBL/GenBank/DDBJ databases">
        <title>Genomic Encyclopedia of Type Strains, Phase III (KMG-III): the genomes of soil and plant-associated and newly described type strains.</title>
        <authorList>
            <person name="Whitman W."/>
        </authorList>
    </citation>
    <scope>NUCLEOTIDE SEQUENCE [LARGE SCALE GENOMIC DNA]</scope>
    <source>
        <strain evidence="4 5">1131</strain>
    </source>
</reference>
<dbReference type="Gene3D" id="1.10.12.10">
    <property type="entry name" value="Lyase 2-enoyl-coa Hydratase, Chain A, domain 2"/>
    <property type="match status" value="1"/>
</dbReference>
<dbReference type="PROSITE" id="PS00166">
    <property type="entry name" value="ENOYL_COA_HYDRATASE"/>
    <property type="match status" value="1"/>
</dbReference>
<dbReference type="AlphaFoldDB" id="A0A2S4LSA4"/>
<dbReference type="CDD" id="cd06558">
    <property type="entry name" value="crotonase-like"/>
    <property type="match status" value="1"/>
</dbReference>
<organism evidence="4 5">
    <name type="scientific">Bosea psychrotolerans</name>
    <dbReference type="NCBI Taxonomy" id="1871628"/>
    <lineage>
        <taxon>Bacteria</taxon>
        <taxon>Pseudomonadati</taxon>
        <taxon>Pseudomonadota</taxon>
        <taxon>Alphaproteobacteria</taxon>
        <taxon>Hyphomicrobiales</taxon>
        <taxon>Boseaceae</taxon>
        <taxon>Bosea</taxon>
    </lineage>
</organism>
<dbReference type="GO" id="GO:0016829">
    <property type="term" value="F:lyase activity"/>
    <property type="evidence" value="ECO:0007669"/>
    <property type="project" value="UniProtKB-KW"/>
</dbReference>
<dbReference type="InterPro" id="IPR014748">
    <property type="entry name" value="Enoyl-CoA_hydra_C"/>
</dbReference>
<proteinExistence type="inferred from homology"/>
<comment type="caution">
    <text evidence="4">The sequence shown here is derived from an EMBL/GenBank/DDBJ whole genome shotgun (WGS) entry which is preliminary data.</text>
</comment>
<evidence type="ECO:0000313" key="5">
    <source>
        <dbReference type="Proteomes" id="UP000236919"/>
    </source>
</evidence>
<dbReference type="Pfam" id="PF00378">
    <property type="entry name" value="ECH_1"/>
    <property type="match status" value="1"/>
</dbReference>